<dbReference type="InterPro" id="IPR036388">
    <property type="entry name" value="WH-like_DNA-bd_sf"/>
</dbReference>
<evidence type="ECO:0000313" key="8">
    <source>
        <dbReference type="Proteomes" id="UP000186455"/>
    </source>
</evidence>
<accession>A0A1Q4V8D4</accession>
<dbReference type="InterPro" id="IPR013655">
    <property type="entry name" value="PAS_fold_3"/>
</dbReference>
<dbReference type="Pfam" id="PF03861">
    <property type="entry name" value="ANTAR"/>
    <property type="match status" value="1"/>
</dbReference>
<keyword evidence="1" id="KW-0378">Hydrolase</keyword>
<evidence type="ECO:0000256" key="2">
    <source>
        <dbReference type="ARBA" id="ARBA00023015"/>
    </source>
</evidence>
<dbReference type="PANTHER" id="PTHR43156:SF2">
    <property type="entry name" value="STAGE II SPORULATION PROTEIN E"/>
    <property type="match status" value="1"/>
</dbReference>
<name>A0A1Q4V8D4_9ACTN</name>
<evidence type="ECO:0000256" key="3">
    <source>
        <dbReference type="ARBA" id="ARBA00023163"/>
    </source>
</evidence>
<feature type="domain" description="PAC" evidence="5">
    <location>
        <begin position="512"/>
        <end position="564"/>
    </location>
</feature>
<comment type="caution">
    <text evidence="7">The sequence shown here is derived from an EMBL/GenBank/DDBJ whole genome shotgun (WGS) entry which is preliminary data.</text>
</comment>
<dbReference type="Pfam" id="PF08447">
    <property type="entry name" value="PAS_3"/>
    <property type="match status" value="1"/>
</dbReference>
<dbReference type="InterPro" id="IPR035965">
    <property type="entry name" value="PAS-like_dom_sf"/>
</dbReference>
<dbReference type="CDD" id="cd00130">
    <property type="entry name" value="PAS"/>
    <property type="match status" value="1"/>
</dbReference>
<dbReference type="InterPro" id="IPR000700">
    <property type="entry name" value="PAS-assoc_C"/>
</dbReference>
<dbReference type="GO" id="GO:0003723">
    <property type="term" value="F:RNA binding"/>
    <property type="evidence" value="ECO:0007669"/>
    <property type="project" value="InterPro"/>
</dbReference>
<dbReference type="Gene3D" id="3.30.450.40">
    <property type="match status" value="1"/>
</dbReference>
<dbReference type="Proteomes" id="UP000186455">
    <property type="component" value="Unassembled WGS sequence"/>
</dbReference>
<sequence>MSTADDPRRPAPDGPTAPPGGPGPEARPEEPAADGTPAADSPVSRLAATVERLRREVRAAQANADGRALVELAKGVLVERLGCGPVQAAQQLAAIADRAGLTPLELAADIVNEAARDQVSQVAAEFVQRTASPPSGGSGPSAAVRLRTAESGVLAADDTEAMAHALLDNALRPLGACAVAIWTAAGDGSFALSGSAGFTPQEAALWHHVPPGVAILARRALSERQPVFLHSLADTVTPSLGRREWPQGGRMAVPAGTGGRLHGVLEVCWPDPMSPPPPQILRQIEALAQLCAHTLETRPGRGAAGTLPYPGTELIDLAEGLSDPVLLLTPHLDAEGRLADFRIRHVNSRFTDPAGRPPAQVRGALLLEAYPLAAEEHGLYERVERVHATGEPFRAGHMRLTALVDQVPLTVVADVSISRHSGVLVLVWRIQDETVRLASLLQHAQRLGRIGGFEESMTTGEITWNSQLFDLYGRPATSAPLSLRDLSALAHPDDTAVIDRLLHTVFEYRRPSSVTFRLQRPDGIIRHIRVIAEPVLDTEQRVTTVRGAYQDISSQHWTEVALHATRDQLAYSEAESEERNRLALQLQHAIMPPSQGPLDLTGLSVAVRYRPAATESLVGGDWYDSVVLPSQQILLCVGDIAGHGIGAATSMVVLRNALRGLAVTGAGPGQLLTWLNLVAHHLDTRVTATVVCGLYDPRTRVLRWARAGHLPPVLIRDRGARTFPLGKGLLLGAVAEVSYSEQEMQLEEGDTLLMYSDGLVERKDLALNDALSHLLSAAGGPDRPLERLLDDLLAHSRSDTDDDTCLIGIHVT</sequence>
<dbReference type="Gene3D" id="2.10.70.100">
    <property type="match status" value="1"/>
</dbReference>
<dbReference type="SUPFAM" id="SSF55785">
    <property type="entry name" value="PYP-like sensor domain (PAS domain)"/>
    <property type="match status" value="1"/>
</dbReference>
<keyword evidence="3" id="KW-0804">Transcription</keyword>
<feature type="compositionally biased region" description="Pro residues" evidence="4">
    <location>
        <begin position="12"/>
        <end position="22"/>
    </location>
</feature>
<dbReference type="Gene3D" id="1.10.10.10">
    <property type="entry name" value="Winged helix-like DNA-binding domain superfamily/Winged helix DNA-binding domain"/>
    <property type="match status" value="1"/>
</dbReference>
<dbReference type="EMBL" id="LFBV01000003">
    <property type="protein sequence ID" value="OKH94057.1"/>
    <property type="molecule type" value="Genomic_DNA"/>
</dbReference>
<evidence type="ECO:0000259" key="5">
    <source>
        <dbReference type="PROSITE" id="PS50113"/>
    </source>
</evidence>
<dbReference type="InterPro" id="IPR000014">
    <property type="entry name" value="PAS"/>
</dbReference>
<dbReference type="Pfam" id="PF07228">
    <property type="entry name" value="SpoIIE"/>
    <property type="match status" value="1"/>
</dbReference>
<dbReference type="PROSITE" id="PS50921">
    <property type="entry name" value="ANTAR"/>
    <property type="match status" value="1"/>
</dbReference>
<dbReference type="SMART" id="SM00331">
    <property type="entry name" value="PP2C_SIG"/>
    <property type="match status" value="1"/>
</dbReference>
<keyword evidence="2" id="KW-0805">Transcription regulation</keyword>
<feature type="region of interest" description="Disordered" evidence="4">
    <location>
        <begin position="1"/>
        <end position="44"/>
    </location>
</feature>
<dbReference type="InterPro" id="IPR052016">
    <property type="entry name" value="Bact_Sigma-Reg"/>
</dbReference>
<protein>
    <submittedName>
        <fullName evidence="7">Antitermination regulator</fullName>
    </submittedName>
</protein>
<proteinExistence type="predicted"/>
<dbReference type="InterPro" id="IPR003018">
    <property type="entry name" value="GAF"/>
</dbReference>
<evidence type="ECO:0000313" key="7">
    <source>
        <dbReference type="EMBL" id="OKH94057.1"/>
    </source>
</evidence>
<dbReference type="PANTHER" id="PTHR43156">
    <property type="entry name" value="STAGE II SPORULATION PROTEIN E-RELATED"/>
    <property type="match status" value="1"/>
</dbReference>
<dbReference type="InterPro" id="IPR029016">
    <property type="entry name" value="GAF-like_dom_sf"/>
</dbReference>
<dbReference type="SUPFAM" id="SSF81606">
    <property type="entry name" value="PP2C-like"/>
    <property type="match status" value="1"/>
</dbReference>
<dbReference type="PROSITE" id="PS50113">
    <property type="entry name" value="PAC"/>
    <property type="match status" value="1"/>
</dbReference>
<feature type="domain" description="ANTAR" evidence="6">
    <location>
        <begin position="50"/>
        <end position="111"/>
    </location>
</feature>
<dbReference type="InterPro" id="IPR001932">
    <property type="entry name" value="PPM-type_phosphatase-like_dom"/>
</dbReference>
<dbReference type="SMART" id="SM01012">
    <property type="entry name" value="ANTAR"/>
    <property type="match status" value="1"/>
</dbReference>
<dbReference type="SUPFAM" id="SSF55781">
    <property type="entry name" value="GAF domain-like"/>
    <property type="match status" value="1"/>
</dbReference>
<dbReference type="Gene3D" id="3.30.450.20">
    <property type="entry name" value="PAS domain"/>
    <property type="match status" value="2"/>
</dbReference>
<dbReference type="Gene3D" id="3.60.40.10">
    <property type="entry name" value="PPM-type phosphatase domain"/>
    <property type="match status" value="1"/>
</dbReference>
<reference evidence="7 8" key="1">
    <citation type="submission" date="2015-06" db="EMBL/GenBank/DDBJ databases">
        <title>Cloning and characterization of the uncialamcin biosynthetic gene cluster.</title>
        <authorList>
            <person name="Yan X."/>
            <person name="Huang T."/>
            <person name="Ge H."/>
            <person name="Shen B."/>
        </authorList>
    </citation>
    <scope>NUCLEOTIDE SEQUENCE [LARGE SCALE GENOMIC DNA]</scope>
    <source>
        <strain evidence="7 8">DCA2648</strain>
    </source>
</reference>
<dbReference type="RefSeq" id="WP_073788546.1">
    <property type="nucleotide sequence ID" value="NZ_LFBV01000003.1"/>
</dbReference>
<gene>
    <name evidence="7" type="ORF">AB852_15495</name>
</gene>
<keyword evidence="8" id="KW-1185">Reference proteome</keyword>
<feature type="compositionally biased region" description="Basic and acidic residues" evidence="4">
    <location>
        <begin position="1"/>
        <end position="11"/>
    </location>
</feature>
<dbReference type="InterPro" id="IPR005561">
    <property type="entry name" value="ANTAR"/>
</dbReference>
<dbReference type="InterPro" id="IPR036457">
    <property type="entry name" value="PPM-type-like_dom_sf"/>
</dbReference>
<organism evidence="7 8">
    <name type="scientific">Streptomyces uncialis</name>
    <dbReference type="NCBI Taxonomy" id="1048205"/>
    <lineage>
        <taxon>Bacteria</taxon>
        <taxon>Bacillati</taxon>
        <taxon>Actinomycetota</taxon>
        <taxon>Actinomycetes</taxon>
        <taxon>Kitasatosporales</taxon>
        <taxon>Streptomycetaceae</taxon>
        <taxon>Streptomyces</taxon>
    </lineage>
</organism>
<evidence type="ECO:0000256" key="1">
    <source>
        <dbReference type="ARBA" id="ARBA00022801"/>
    </source>
</evidence>
<dbReference type="Pfam" id="PF13185">
    <property type="entry name" value="GAF_2"/>
    <property type="match status" value="1"/>
</dbReference>
<dbReference type="STRING" id="1048205.AB852_15495"/>
<dbReference type="AlphaFoldDB" id="A0A1Q4V8D4"/>
<evidence type="ECO:0000259" key="6">
    <source>
        <dbReference type="PROSITE" id="PS50921"/>
    </source>
</evidence>
<dbReference type="GO" id="GO:0016791">
    <property type="term" value="F:phosphatase activity"/>
    <property type="evidence" value="ECO:0007669"/>
    <property type="project" value="TreeGrafter"/>
</dbReference>
<evidence type="ECO:0000256" key="4">
    <source>
        <dbReference type="SAM" id="MobiDB-lite"/>
    </source>
</evidence>